<accession>A0A2U3KZM4</accession>
<name>A0A2U3KZM4_9FIRM</name>
<evidence type="ECO:0000313" key="1">
    <source>
        <dbReference type="EMBL" id="SPF45092.1"/>
    </source>
</evidence>
<organism evidence="1 2">
    <name type="scientific">Candidatus Desulfosporosinus infrequens</name>
    <dbReference type="NCBI Taxonomy" id="2043169"/>
    <lineage>
        <taxon>Bacteria</taxon>
        <taxon>Bacillati</taxon>
        <taxon>Bacillota</taxon>
        <taxon>Clostridia</taxon>
        <taxon>Eubacteriales</taxon>
        <taxon>Desulfitobacteriaceae</taxon>
        <taxon>Desulfosporosinus</taxon>
    </lineage>
</organism>
<evidence type="ECO:0000313" key="2">
    <source>
        <dbReference type="Proteomes" id="UP000238916"/>
    </source>
</evidence>
<reference evidence="2" key="1">
    <citation type="submission" date="2018-02" db="EMBL/GenBank/DDBJ databases">
        <authorList>
            <person name="Hausmann B."/>
        </authorList>
    </citation>
    <scope>NUCLEOTIDE SEQUENCE [LARGE SCALE GENOMIC DNA]</scope>
    <source>
        <strain evidence="2">Peat soil MAG SbF1</strain>
    </source>
</reference>
<dbReference type="AlphaFoldDB" id="A0A2U3KZM4"/>
<dbReference type="OrthoDB" id="1799374at2"/>
<dbReference type="EMBL" id="OMOF01000246">
    <property type="protein sequence ID" value="SPF45092.1"/>
    <property type="molecule type" value="Genomic_DNA"/>
</dbReference>
<gene>
    <name evidence="1" type="ORF">SBF1_320019</name>
</gene>
<dbReference type="Proteomes" id="UP000238916">
    <property type="component" value="Unassembled WGS sequence"/>
</dbReference>
<sequence>MFYRQRQHYHTHGFLFVLSLIAAFLLGRKSEQYGYTIISRGCGCSNEDSEMDMMDDSKTSSSYPQ</sequence>
<protein>
    <submittedName>
        <fullName evidence="1">Uncharacterized protein</fullName>
    </submittedName>
</protein>
<proteinExistence type="predicted"/>